<reference evidence="1" key="1">
    <citation type="submission" date="2023-03" db="UniProtKB">
        <authorList>
            <consortium name="Ensembl"/>
        </authorList>
    </citation>
    <scope>IDENTIFICATION</scope>
</reference>
<name>A0A8C4LXN9_EQUAS</name>
<proteinExistence type="predicted"/>
<dbReference type="OMA" id="ICSCMHT"/>
<organism evidence="1">
    <name type="scientific">Equus asinus asinus</name>
    <dbReference type="NCBI Taxonomy" id="83772"/>
    <lineage>
        <taxon>Eukaryota</taxon>
        <taxon>Metazoa</taxon>
        <taxon>Chordata</taxon>
        <taxon>Craniata</taxon>
        <taxon>Vertebrata</taxon>
        <taxon>Euteleostomi</taxon>
        <taxon>Mammalia</taxon>
        <taxon>Eutheria</taxon>
        <taxon>Laurasiatheria</taxon>
        <taxon>Perissodactyla</taxon>
        <taxon>Equidae</taxon>
        <taxon>Equus</taxon>
    </lineage>
</organism>
<sequence length="97" mass="10347">MAESLPLEILTYILSFLPLSDQKRGLPHGSGLVLCSPECPSGGKVPPLSWPIFNCLSLHPAHGSASTSSICSCMHTYSYSAGTIQMTKTWSPPPRSS</sequence>
<dbReference type="Ensembl" id="ENSEAST00005019694.1">
    <property type="protein sequence ID" value="ENSEASP00005018139.1"/>
    <property type="gene ID" value="ENSEASG00005012532.1"/>
</dbReference>
<accession>A0A8C4LXN9</accession>
<protein>
    <submittedName>
        <fullName evidence="1">Uncharacterized protein</fullName>
    </submittedName>
</protein>
<dbReference type="AlphaFoldDB" id="A0A8C4LXN9"/>
<evidence type="ECO:0000313" key="1">
    <source>
        <dbReference type="Ensembl" id="ENSEASP00005018139.1"/>
    </source>
</evidence>